<gene>
    <name evidence="1" type="ORF">AVEN_177592_1</name>
</gene>
<protein>
    <submittedName>
        <fullName evidence="1">Uncharacterized protein</fullName>
    </submittedName>
</protein>
<organism evidence="1 2">
    <name type="scientific">Araneus ventricosus</name>
    <name type="common">Orbweaver spider</name>
    <name type="synonym">Epeira ventricosa</name>
    <dbReference type="NCBI Taxonomy" id="182803"/>
    <lineage>
        <taxon>Eukaryota</taxon>
        <taxon>Metazoa</taxon>
        <taxon>Ecdysozoa</taxon>
        <taxon>Arthropoda</taxon>
        <taxon>Chelicerata</taxon>
        <taxon>Arachnida</taxon>
        <taxon>Araneae</taxon>
        <taxon>Araneomorphae</taxon>
        <taxon>Entelegynae</taxon>
        <taxon>Araneoidea</taxon>
        <taxon>Araneidae</taxon>
        <taxon>Araneus</taxon>
    </lineage>
</organism>
<dbReference type="Proteomes" id="UP000499080">
    <property type="component" value="Unassembled WGS sequence"/>
</dbReference>
<keyword evidence="2" id="KW-1185">Reference proteome</keyword>
<accession>A0A4Y2M1P6</accession>
<dbReference type="EMBL" id="BGPR01006678">
    <property type="protein sequence ID" value="GBN20968.1"/>
    <property type="molecule type" value="Genomic_DNA"/>
</dbReference>
<comment type="caution">
    <text evidence="1">The sequence shown here is derived from an EMBL/GenBank/DDBJ whole genome shotgun (WGS) entry which is preliminary data.</text>
</comment>
<sequence length="90" mass="10292">MCLFSPSGTQQLPENHPSILILLSTGGRELETHREEEKENNKTKTVTLGVMATKPFQGPRLRRRNDGQGQRMLFFGREEREFGGFNTRAE</sequence>
<dbReference type="AlphaFoldDB" id="A0A4Y2M1P6"/>
<evidence type="ECO:0000313" key="2">
    <source>
        <dbReference type="Proteomes" id="UP000499080"/>
    </source>
</evidence>
<evidence type="ECO:0000313" key="1">
    <source>
        <dbReference type="EMBL" id="GBN20968.1"/>
    </source>
</evidence>
<reference evidence="1 2" key="1">
    <citation type="journal article" date="2019" name="Sci. Rep.">
        <title>Orb-weaving spider Araneus ventricosus genome elucidates the spidroin gene catalogue.</title>
        <authorList>
            <person name="Kono N."/>
            <person name="Nakamura H."/>
            <person name="Ohtoshi R."/>
            <person name="Moran D.A.P."/>
            <person name="Shinohara A."/>
            <person name="Yoshida Y."/>
            <person name="Fujiwara M."/>
            <person name="Mori M."/>
            <person name="Tomita M."/>
            <person name="Arakawa K."/>
        </authorList>
    </citation>
    <scope>NUCLEOTIDE SEQUENCE [LARGE SCALE GENOMIC DNA]</scope>
</reference>
<proteinExistence type="predicted"/>
<name>A0A4Y2M1P6_ARAVE</name>